<evidence type="ECO:0000313" key="11">
    <source>
        <dbReference type="EMBL" id="KAJ8432440.1"/>
    </source>
</evidence>
<dbReference type="InterPro" id="IPR044800">
    <property type="entry name" value="LEC2-like"/>
</dbReference>
<dbReference type="PANTHER" id="PTHR31140:SF58">
    <property type="entry name" value="DNA-BINDING PROTEIN RAV1"/>
    <property type="match status" value="1"/>
</dbReference>
<dbReference type="InterPro" id="IPR001471">
    <property type="entry name" value="AP2/ERF_dom"/>
</dbReference>
<accession>A0A9Q1JWM3</accession>
<dbReference type="PROSITE" id="PS50863">
    <property type="entry name" value="B3"/>
    <property type="match status" value="1"/>
</dbReference>
<feature type="domain" description="TF-B3" evidence="9">
    <location>
        <begin position="174"/>
        <end position="276"/>
    </location>
</feature>
<keyword evidence="4" id="KW-0805">Transcription regulation</keyword>
<keyword evidence="6" id="KW-0804">Transcription</keyword>
<sequence length="349" mass="39695">MEEEGMSSTILTKREPSDSNSSNSAPPRPTKRQRQHGISSSSSKYKGVVPQQNGNWGAQIYANHQRIWLGTFKTEAEAAAAYDSAAIKLRRPGGTSVDPHRNFPWTPLTFAFEPKFQAQYTIEQVLNMIKDGSYQTKLVEYLASMSQVGNSCQTSPNDTHQSGKKEGYFCQELFRKELTPSDVDSKGEHNMDWNFALGQNTGDQDGDDIELIFYDKSMRSWKFRYCYWKSSESYVFTRGWNKFVRDKDLKAKDIVTFYMCELRENNGKNVRKFCMIDIVARCHDQLGESPDDSGESQMNNGSRSEGRIVCRDVVQVDEEEKASLHGGEIAISNDKKAEKRIRLFGVDIC</sequence>
<evidence type="ECO:0000256" key="8">
    <source>
        <dbReference type="SAM" id="MobiDB-lite"/>
    </source>
</evidence>
<dbReference type="InterPro" id="IPR016177">
    <property type="entry name" value="DNA-bd_dom_sf"/>
</dbReference>
<proteinExistence type="inferred from homology"/>
<dbReference type="GO" id="GO:0003700">
    <property type="term" value="F:DNA-binding transcription factor activity"/>
    <property type="evidence" value="ECO:0007669"/>
    <property type="project" value="InterPro"/>
</dbReference>
<dbReference type="Gene3D" id="3.30.730.10">
    <property type="entry name" value="AP2/ERF domain"/>
    <property type="match status" value="1"/>
</dbReference>
<evidence type="ECO:0000256" key="3">
    <source>
        <dbReference type="ARBA" id="ARBA00022745"/>
    </source>
</evidence>
<organism evidence="11 12">
    <name type="scientific">Carnegiea gigantea</name>
    <dbReference type="NCBI Taxonomy" id="171969"/>
    <lineage>
        <taxon>Eukaryota</taxon>
        <taxon>Viridiplantae</taxon>
        <taxon>Streptophyta</taxon>
        <taxon>Embryophyta</taxon>
        <taxon>Tracheophyta</taxon>
        <taxon>Spermatophyta</taxon>
        <taxon>Magnoliopsida</taxon>
        <taxon>eudicotyledons</taxon>
        <taxon>Gunneridae</taxon>
        <taxon>Pentapetalae</taxon>
        <taxon>Caryophyllales</taxon>
        <taxon>Cactineae</taxon>
        <taxon>Cactaceae</taxon>
        <taxon>Cactoideae</taxon>
        <taxon>Echinocereeae</taxon>
        <taxon>Carnegiea</taxon>
    </lineage>
</organism>
<dbReference type="SMART" id="SM01019">
    <property type="entry name" value="B3"/>
    <property type="match status" value="1"/>
</dbReference>
<dbReference type="GO" id="GO:0005634">
    <property type="term" value="C:nucleus"/>
    <property type="evidence" value="ECO:0007669"/>
    <property type="project" value="UniProtKB-SubCell"/>
</dbReference>
<feature type="compositionally biased region" description="Polar residues" evidence="8">
    <location>
        <begin position="1"/>
        <end position="11"/>
    </location>
</feature>
<evidence type="ECO:0000256" key="2">
    <source>
        <dbReference type="ARBA" id="ARBA00009089"/>
    </source>
</evidence>
<dbReference type="InterPro" id="IPR003340">
    <property type="entry name" value="B3_DNA-bd"/>
</dbReference>
<dbReference type="SUPFAM" id="SSF101936">
    <property type="entry name" value="DNA-binding pseudobarrel domain"/>
    <property type="match status" value="1"/>
</dbReference>
<dbReference type="Proteomes" id="UP001153076">
    <property type="component" value="Unassembled WGS sequence"/>
</dbReference>
<comment type="subcellular location">
    <subcellularLocation>
        <location evidence="1">Nucleus</location>
    </subcellularLocation>
</comment>
<evidence type="ECO:0000313" key="12">
    <source>
        <dbReference type="Proteomes" id="UP001153076"/>
    </source>
</evidence>
<dbReference type="PROSITE" id="PS51032">
    <property type="entry name" value="AP2_ERF"/>
    <property type="match status" value="1"/>
</dbReference>
<comment type="caution">
    <text evidence="11">The sequence shown here is derived from an EMBL/GenBank/DDBJ whole genome shotgun (WGS) entry which is preliminary data.</text>
</comment>
<evidence type="ECO:0000256" key="1">
    <source>
        <dbReference type="ARBA" id="ARBA00004123"/>
    </source>
</evidence>
<dbReference type="OrthoDB" id="2020802at2759"/>
<evidence type="ECO:0000259" key="10">
    <source>
        <dbReference type="PROSITE" id="PS51032"/>
    </source>
</evidence>
<dbReference type="CDD" id="cd10017">
    <property type="entry name" value="B3_DNA"/>
    <property type="match status" value="1"/>
</dbReference>
<dbReference type="PANTHER" id="PTHR31140">
    <property type="entry name" value="B3 DOMAIN-CONTAINING TRANSCRIPTION FACTOR ABI3"/>
    <property type="match status" value="1"/>
</dbReference>
<name>A0A9Q1JWM3_9CARY</name>
<dbReference type="Pfam" id="PF02362">
    <property type="entry name" value="B3"/>
    <property type="match status" value="1"/>
</dbReference>
<keyword evidence="7" id="KW-0539">Nucleus</keyword>
<dbReference type="SUPFAM" id="SSF54171">
    <property type="entry name" value="DNA-binding domain"/>
    <property type="match status" value="1"/>
</dbReference>
<feature type="domain" description="AP2/ERF" evidence="10">
    <location>
        <begin position="44"/>
        <end position="104"/>
    </location>
</feature>
<reference evidence="11" key="1">
    <citation type="submission" date="2022-04" db="EMBL/GenBank/DDBJ databases">
        <title>Carnegiea gigantea Genome sequencing and assembly v2.</title>
        <authorList>
            <person name="Copetti D."/>
            <person name="Sanderson M.J."/>
            <person name="Burquez A."/>
            <person name="Wojciechowski M.F."/>
        </authorList>
    </citation>
    <scope>NUCLEOTIDE SEQUENCE</scope>
    <source>
        <strain evidence="11">SGP5-SGP5p</strain>
        <tissue evidence="11">Aerial part</tissue>
    </source>
</reference>
<protein>
    <submittedName>
        <fullName evidence="11">Uncharacterized protein</fullName>
    </submittedName>
</protein>
<evidence type="ECO:0000256" key="5">
    <source>
        <dbReference type="ARBA" id="ARBA00023125"/>
    </source>
</evidence>
<evidence type="ECO:0000259" key="9">
    <source>
        <dbReference type="PROSITE" id="PS50863"/>
    </source>
</evidence>
<evidence type="ECO:0000256" key="6">
    <source>
        <dbReference type="ARBA" id="ARBA00023163"/>
    </source>
</evidence>
<dbReference type="GO" id="GO:0003677">
    <property type="term" value="F:DNA binding"/>
    <property type="evidence" value="ECO:0007669"/>
    <property type="project" value="UniProtKB-KW"/>
</dbReference>
<comment type="similarity">
    <text evidence="2">Belongs to the AP2/ERF transcription factor family. RAV subfamily.</text>
</comment>
<feature type="region of interest" description="Disordered" evidence="8">
    <location>
        <begin position="1"/>
        <end position="49"/>
    </location>
</feature>
<dbReference type="CDD" id="cd00018">
    <property type="entry name" value="AP2"/>
    <property type="match status" value="1"/>
</dbReference>
<keyword evidence="3" id="KW-0936">Ethylene signaling pathway</keyword>
<dbReference type="InterPro" id="IPR036955">
    <property type="entry name" value="AP2/ERF_dom_sf"/>
</dbReference>
<evidence type="ECO:0000256" key="7">
    <source>
        <dbReference type="ARBA" id="ARBA00023242"/>
    </source>
</evidence>
<gene>
    <name evidence="11" type="ORF">Cgig2_027737</name>
</gene>
<feature type="compositionally biased region" description="Polar residues" evidence="8">
    <location>
        <begin position="36"/>
        <end position="49"/>
    </location>
</feature>
<evidence type="ECO:0000256" key="4">
    <source>
        <dbReference type="ARBA" id="ARBA00023015"/>
    </source>
</evidence>
<dbReference type="FunFam" id="3.30.730.10:FF:000008">
    <property type="entry name" value="AP2 domain-containing protein RAP2.8"/>
    <property type="match status" value="1"/>
</dbReference>
<dbReference type="InterPro" id="IPR015300">
    <property type="entry name" value="DNA-bd_pseudobarrel_sf"/>
</dbReference>
<dbReference type="SMART" id="SM00380">
    <property type="entry name" value="AP2"/>
    <property type="match status" value="1"/>
</dbReference>
<keyword evidence="12" id="KW-1185">Reference proteome</keyword>
<keyword evidence="5" id="KW-0238">DNA-binding</keyword>
<dbReference type="EMBL" id="JAKOGI010000606">
    <property type="protein sequence ID" value="KAJ8432440.1"/>
    <property type="molecule type" value="Genomic_DNA"/>
</dbReference>
<dbReference type="Gene3D" id="2.40.330.10">
    <property type="entry name" value="DNA-binding pseudobarrel domain"/>
    <property type="match status" value="1"/>
</dbReference>
<dbReference type="GO" id="GO:0009873">
    <property type="term" value="P:ethylene-activated signaling pathway"/>
    <property type="evidence" value="ECO:0007669"/>
    <property type="project" value="UniProtKB-KW"/>
</dbReference>
<dbReference type="AlphaFoldDB" id="A0A9Q1JWM3"/>